<dbReference type="EMBL" id="VOAH01000018">
    <property type="protein sequence ID" value="TVP39191.1"/>
    <property type="molecule type" value="Genomic_DNA"/>
</dbReference>
<dbReference type="AlphaFoldDB" id="A0A557SRG1"/>
<organism evidence="1 2">
    <name type="scientific">Candidatus Nitrosocosmicus arcticus</name>
    <dbReference type="NCBI Taxonomy" id="2035267"/>
    <lineage>
        <taxon>Archaea</taxon>
        <taxon>Nitrososphaerota</taxon>
        <taxon>Nitrososphaeria</taxon>
        <taxon>Nitrososphaerales</taxon>
        <taxon>Nitrososphaeraceae</taxon>
        <taxon>Candidatus Nitrosocosmicus</taxon>
    </lineage>
</organism>
<gene>
    <name evidence="1" type="ORF">NARC_180002</name>
</gene>
<accession>A0A557SRG1</accession>
<proteinExistence type="predicted"/>
<evidence type="ECO:0000313" key="2">
    <source>
        <dbReference type="Proteomes" id="UP000315289"/>
    </source>
</evidence>
<comment type="caution">
    <text evidence="1">The sequence shown here is derived from an EMBL/GenBank/DDBJ whole genome shotgun (WGS) entry which is preliminary data.</text>
</comment>
<sequence length="62" mass="7030">MLYTHVIYLFDIKSMNQDTLNFYIISMIIKMILIKEEKTKLVLKLAMEGKPTSNSCGGACIA</sequence>
<reference evidence="1 2" key="1">
    <citation type="journal article" date="2019" name="Front. Microbiol.">
        <title>Ammonia Oxidation by the Arctic Terrestrial Thaumarchaeote Candidatus Nitrosocosmicus arcticus Is Stimulated by Increasing Temperatures.</title>
        <authorList>
            <person name="Alves R.J.E."/>
            <person name="Kerou M."/>
            <person name="Zappe A."/>
            <person name="Bittner R."/>
            <person name="Abby S.S."/>
            <person name="Schmidt H.A."/>
            <person name="Pfeifer K."/>
            <person name="Schleper C."/>
        </authorList>
    </citation>
    <scope>NUCLEOTIDE SEQUENCE [LARGE SCALE GENOMIC DNA]</scope>
    <source>
        <strain evidence="1 2">Kfb</strain>
    </source>
</reference>
<keyword evidence="2" id="KW-1185">Reference proteome</keyword>
<name>A0A557SRG1_9ARCH</name>
<dbReference type="Proteomes" id="UP000315289">
    <property type="component" value="Unassembled WGS sequence"/>
</dbReference>
<protein>
    <submittedName>
        <fullName evidence="1">Uncharacterized protein</fullName>
    </submittedName>
</protein>
<evidence type="ECO:0000313" key="1">
    <source>
        <dbReference type="EMBL" id="TVP39191.1"/>
    </source>
</evidence>